<reference evidence="1 2" key="1">
    <citation type="submission" date="2020-08" db="EMBL/GenBank/DDBJ databases">
        <title>Genomic Encyclopedia of Type Strains, Phase IV (KMG-IV): sequencing the most valuable type-strain genomes for metagenomic binning, comparative biology and taxonomic classification.</title>
        <authorList>
            <person name="Goeker M."/>
        </authorList>
    </citation>
    <scope>NUCLEOTIDE SEQUENCE [LARGE SCALE GENOMIC DNA]</scope>
    <source>
        <strain evidence="1 2">DSM 23868</strain>
    </source>
</reference>
<dbReference type="EMBL" id="JACIEX010000003">
    <property type="protein sequence ID" value="MBB4093119.1"/>
    <property type="molecule type" value="Genomic_DNA"/>
</dbReference>
<accession>A0AB34YQC1</accession>
<evidence type="ECO:0000313" key="2">
    <source>
        <dbReference type="Proteomes" id="UP000553980"/>
    </source>
</evidence>
<dbReference type="Proteomes" id="UP000553980">
    <property type="component" value="Unassembled WGS sequence"/>
</dbReference>
<protein>
    <submittedName>
        <fullName evidence="1">Uncharacterized protein</fullName>
    </submittedName>
</protein>
<comment type="caution">
    <text evidence="1">The sequence shown here is derived from an EMBL/GenBank/DDBJ whole genome shotgun (WGS) entry which is preliminary data.</text>
</comment>
<keyword evidence="2" id="KW-1185">Reference proteome</keyword>
<evidence type="ECO:0000313" key="1">
    <source>
        <dbReference type="EMBL" id="MBB4093119.1"/>
    </source>
</evidence>
<name>A0AB34YQC1_9HYPH</name>
<sequence>MRGIDVDGICPWHQGVDVFGQMTVGEADEEIAQIGGRIASPAISRVGKSGRPPPSL</sequence>
<dbReference type="AlphaFoldDB" id="A0AB34YQC1"/>
<organism evidence="1 2">
    <name type="scientific">Brucella pecoris</name>
    <dbReference type="NCBI Taxonomy" id="867683"/>
    <lineage>
        <taxon>Bacteria</taxon>
        <taxon>Pseudomonadati</taxon>
        <taxon>Pseudomonadota</taxon>
        <taxon>Alphaproteobacteria</taxon>
        <taxon>Hyphomicrobiales</taxon>
        <taxon>Brucellaceae</taxon>
        <taxon>Brucella/Ochrobactrum group</taxon>
        <taxon>Brucella</taxon>
    </lineage>
</organism>
<proteinExistence type="predicted"/>
<gene>
    <name evidence="1" type="ORF">GGQ79_001621</name>
</gene>